<keyword evidence="7 14" id="KW-0749">Sporulation</keyword>
<dbReference type="InterPro" id="IPR050595">
    <property type="entry name" value="Bact_response_regulator"/>
</dbReference>
<dbReference type="GO" id="GO:0003677">
    <property type="term" value="F:DNA binding"/>
    <property type="evidence" value="ECO:0007669"/>
    <property type="project" value="UniProtKB-KW"/>
</dbReference>
<keyword evidence="14 15" id="KW-0479">Metal-binding</keyword>
<feature type="binding site" evidence="15">
    <location>
        <position position="11"/>
    </location>
    <ligand>
        <name>Ca(2+)</name>
        <dbReference type="ChEBI" id="CHEBI:29108"/>
    </ligand>
</feature>
<dbReference type="InterPro" id="IPR036388">
    <property type="entry name" value="WH-like_DNA-bd_sf"/>
</dbReference>
<evidence type="ECO:0000256" key="15">
    <source>
        <dbReference type="PIRSR" id="PIRSR002937-1"/>
    </source>
</evidence>
<dbReference type="KEGG" id="ccel:CCDG5_0980"/>
<organism evidence="18 19">
    <name type="scientific">[Clostridium] cellulosi</name>
    <dbReference type="NCBI Taxonomy" id="29343"/>
    <lineage>
        <taxon>Bacteria</taxon>
        <taxon>Bacillati</taxon>
        <taxon>Bacillota</taxon>
        <taxon>Clostridia</taxon>
        <taxon>Eubacteriales</taxon>
        <taxon>Oscillospiraceae</taxon>
        <taxon>Oscillospiraceae incertae sedis</taxon>
    </lineage>
</organism>
<evidence type="ECO:0000256" key="10">
    <source>
        <dbReference type="ARBA" id="ARBA00023125"/>
    </source>
</evidence>
<dbReference type="EMBL" id="LM995447">
    <property type="protein sequence ID" value="CDZ24097.1"/>
    <property type="molecule type" value="Genomic_DNA"/>
</dbReference>
<dbReference type="HOGENOM" id="CLU_072509_0_0_9"/>
<evidence type="ECO:0000256" key="12">
    <source>
        <dbReference type="ARBA" id="ARBA00023163"/>
    </source>
</evidence>
<dbReference type="GO" id="GO:0005509">
    <property type="term" value="F:calcium ion binding"/>
    <property type="evidence" value="ECO:0007669"/>
    <property type="project" value="UniProtKB-UniRule"/>
</dbReference>
<evidence type="ECO:0000256" key="2">
    <source>
        <dbReference type="ARBA" id="ARBA00018672"/>
    </source>
</evidence>
<evidence type="ECO:0000256" key="16">
    <source>
        <dbReference type="PROSITE-ProRule" id="PRU00169"/>
    </source>
</evidence>
<evidence type="ECO:0000256" key="1">
    <source>
        <dbReference type="ARBA" id="ARBA00004496"/>
    </source>
</evidence>
<keyword evidence="5" id="KW-0597">Phosphoprotein</keyword>
<comment type="subcellular location">
    <subcellularLocation>
        <location evidence="1 14">Cytoplasm</location>
    </subcellularLocation>
</comment>
<evidence type="ECO:0000256" key="9">
    <source>
        <dbReference type="ARBA" id="ARBA00023015"/>
    </source>
</evidence>
<evidence type="ECO:0000256" key="11">
    <source>
        <dbReference type="ARBA" id="ARBA00023159"/>
    </source>
</evidence>
<evidence type="ECO:0000256" key="13">
    <source>
        <dbReference type="ARBA" id="ARBA00024867"/>
    </source>
</evidence>
<evidence type="ECO:0000259" key="17">
    <source>
        <dbReference type="PROSITE" id="PS50110"/>
    </source>
</evidence>
<dbReference type="Proteomes" id="UP000032431">
    <property type="component" value="Chromosome I"/>
</dbReference>
<evidence type="ECO:0000256" key="3">
    <source>
        <dbReference type="ARBA" id="ARBA00022490"/>
    </source>
</evidence>
<dbReference type="SUPFAM" id="SSF52172">
    <property type="entry name" value="CheY-like"/>
    <property type="match status" value="1"/>
</dbReference>
<keyword evidence="6 14" id="KW-0106">Calcium</keyword>
<dbReference type="OrthoDB" id="9793299at2"/>
<accession>A0A078KNJ4</accession>
<dbReference type="PIRSF" id="PIRSF002937">
    <property type="entry name" value="Res_reg_Spo0A"/>
    <property type="match status" value="1"/>
</dbReference>
<dbReference type="PANTHER" id="PTHR44591:SF3">
    <property type="entry name" value="RESPONSE REGULATORY DOMAIN-CONTAINING PROTEIN"/>
    <property type="match status" value="1"/>
</dbReference>
<dbReference type="NCBIfam" id="TIGR02875">
    <property type="entry name" value="spore_0_A"/>
    <property type="match status" value="1"/>
</dbReference>
<dbReference type="AlphaFoldDB" id="A0A078KNJ4"/>
<comment type="caution">
    <text evidence="16">Lacks conserved residue(s) required for the propagation of feature annotation.</text>
</comment>
<comment type="function">
    <text evidence="13 14">May play the central regulatory role in sporulation. It may be an element of the effector pathway responsible for the activation of sporulation genes in response to nutritional stress. Spo0A may act in concert with spo0H (a sigma factor) to control the expression of some genes that are critical to the sporulation process.</text>
</comment>
<sequence length="261" mass="29106">MENKLKILVADNSVEIGQVCAATLRSYGMNVTTASKDGQEVLDAIAREQPDVVLMNAFMTRIDAIGVLNSIKSMNLPKKPIMIVMSTYNNGIISSQVMEAGASYFIPMPFDHDLLAERINQLAGIVSEEKKPIVGSNSIQVNNMQDIELIVTKIFHQIGVPAHIKGYHYLREAIMLAIQDIDIINSITKQLYPTVAKKYQTTSSRVERAIRHAIEVAWDRGDVDTLNSYFGYTIHNSRGKPTNSEFIAMIADKLRLQLHIS</sequence>
<keyword evidence="10 14" id="KW-0238">DNA-binding</keyword>
<gene>
    <name evidence="18" type="primary">spo0A</name>
    <name evidence="18" type="ORF">CCDG5_0980</name>
</gene>
<dbReference type="SMART" id="SM00448">
    <property type="entry name" value="REC"/>
    <property type="match status" value="1"/>
</dbReference>
<dbReference type="Gene3D" id="1.10.10.10">
    <property type="entry name" value="Winged helix-like DNA-binding domain superfamily/Winged helix DNA-binding domain"/>
    <property type="match status" value="1"/>
</dbReference>
<evidence type="ECO:0000256" key="4">
    <source>
        <dbReference type="ARBA" id="ARBA00022491"/>
    </source>
</evidence>
<dbReference type="Gene3D" id="3.40.50.2300">
    <property type="match status" value="1"/>
</dbReference>
<reference evidence="19" key="1">
    <citation type="submission" date="2014-07" db="EMBL/GenBank/DDBJ databases">
        <authorList>
            <person name="Wibberg D."/>
        </authorList>
    </citation>
    <scope>NUCLEOTIDE SEQUENCE [LARGE SCALE GENOMIC DNA]</scope>
    <source>
        <strain evidence="19">DG5</strain>
    </source>
</reference>
<dbReference type="PROSITE" id="PS50110">
    <property type="entry name" value="RESPONSE_REGULATORY"/>
    <property type="match status" value="1"/>
</dbReference>
<evidence type="ECO:0000256" key="8">
    <source>
        <dbReference type="ARBA" id="ARBA00023012"/>
    </source>
</evidence>
<keyword evidence="9 14" id="KW-0805">Transcription regulation</keyword>
<dbReference type="InterPro" id="IPR001789">
    <property type="entry name" value="Sig_transdc_resp-reg_receiver"/>
</dbReference>
<keyword evidence="11 14" id="KW-0010">Activator</keyword>
<dbReference type="GO" id="GO:0000160">
    <property type="term" value="P:phosphorelay signal transduction system"/>
    <property type="evidence" value="ECO:0007669"/>
    <property type="project" value="UniProtKB-UniRule"/>
</dbReference>
<evidence type="ECO:0000313" key="18">
    <source>
        <dbReference type="EMBL" id="CDZ24097.1"/>
    </source>
</evidence>
<dbReference type="InterPro" id="IPR012052">
    <property type="entry name" value="Spore_0_A"/>
</dbReference>
<dbReference type="InterPro" id="IPR014879">
    <property type="entry name" value="Spo0A_C"/>
</dbReference>
<dbReference type="GO" id="GO:0042173">
    <property type="term" value="P:regulation of sporulation resulting in formation of a cellular spore"/>
    <property type="evidence" value="ECO:0007669"/>
    <property type="project" value="InterPro"/>
</dbReference>
<keyword evidence="3 14" id="KW-0963">Cytoplasm</keyword>
<evidence type="ECO:0000256" key="7">
    <source>
        <dbReference type="ARBA" id="ARBA00022969"/>
    </source>
</evidence>
<dbReference type="GO" id="GO:0051606">
    <property type="term" value="P:detection of stimulus"/>
    <property type="evidence" value="ECO:0007669"/>
    <property type="project" value="UniProtKB-UniRule"/>
</dbReference>
<dbReference type="Pfam" id="PF00072">
    <property type="entry name" value="Response_reg"/>
    <property type="match status" value="1"/>
</dbReference>
<evidence type="ECO:0000256" key="14">
    <source>
        <dbReference type="PIRNR" id="PIRNR002937"/>
    </source>
</evidence>
<proteinExistence type="predicted"/>
<feature type="domain" description="Response regulatory" evidence="17">
    <location>
        <begin position="6"/>
        <end position="123"/>
    </location>
</feature>
<evidence type="ECO:0000256" key="6">
    <source>
        <dbReference type="ARBA" id="ARBA00022837"/>
    </source>
</evidence>
<evidence type="ECO:0000313" key="19">
    <source>
        <dbReference type="Proteomes" id="UP000032431"/>
    </source>
</evidence>
<dbReference type="InterPro" id="IPR011006">
    <property type="entry name" value="CheY-like_superfamily"/>
</dbReference>
<keyword evidence="19" id="KW-1185">Reference proteome</keyword>
<dbReference type="GO" id="GO:0005737">
    <property type="term" value="C:cytoplasm"/>
    <property type="evidence" value="ECO:0007669"/>
    <property type="project" value="UniProtKB-SubCell"/>
</dbReference>
<dbReference type="SUPFAM" id="SSF46894">
    <property type="entry name" value="C-terminal effector domain of the bipartite response regulators"/>
    <property type="match status" value="1"/>
</dbReference>
<dbReference type="STRING" id="29343.CCDG5_0980"/>
<protein>
    <recommendedName>
        <fullName evidence="2 14">Stage 0 sporulation protein A homolog</fullName>
    </recommendedName>
</protein>
<keyword evidence="8 14" id="KW-0902">Two-component regulatory system</keyword>
<dbReference type="PATRIC" id="fig|29343.3.peg.1033"/>
<comment type="cofactor">
    <cofactor evidence="14 15">
        <name>Ca(2+)</name>
        <dbReference type="ChEBI" id="CHEBI:29108"/>
    </cofactor>
    <text evidence="14 15">Binds 1 Ca(2+) ion per subunit.</text>
</comment>
<keyword evidence="12 14" id="KW-0804">Transcription</keyword>
<dbReference type="GO" id="GO:0003700">
    <property type="term" value="F:DNA-binding transcription factor activity"/>
    <property type="evidence" value="ECO:0007669"/>
    <property type="project" value="InterPro"/>
</dbReference>
<name>A0A078KNJ4_9FIRM</name>
<dbReference type="PANTHER" id="PTHR44591">
    <property type="entry name" value="STRESS RESPONSE REGULATOR PROTEIN 1"/>
    <property type="match status" value="1"/>
</dbReference>
<dbReference type="InterPro" id="IPR016032">
    <property type="entry name" value="Sig_transdc_resp-reg_C-effctor"/>
</dbReference>
<dbReference type="GO" id="GO:0030435">
    <property type="term" value="P:sporulation resulting in formation of a cellular spore"/>
    <property type="evidence" value="ECO:0007669"/>
    <property type="project" value="UniProtKB-UniRule"/>
</dbReference>
<dbReference type="Pfam" id="PF08769">
    <property type="entry name" value="Spo0A_C"/>
    <property type="match status" value="1"/>
</dbReference>
<evidence type="ECO:0000256" key="5">
    <source>
        <dbReference type="ARBA" id="ARBA00022553"/>
    </source>
</evidence>
<keyword evidence="4 14" id="KW-0678">Repressor</keyword>